<dbReference type="EMBL" id="CM010715">
    <property type="protein sequence ID" value="RZC43945.1"/>
    <property type="molecule type" value="Genomic_DNA"/>
</dbReference>
<sequence length="141" mass="15864">MASSSLSSSEVCLSCLLSIMRFIGLKLIFLTAAGILQSFDNVLVLTVPWLQRDTKDYGVSQNIIELEYLRQAGMFFYKYIPRPPLQHKVGLAVVNELVGMNSLKQRASKSQAKYFKPMPSKETKRVWRKAKIVTLSSSSVT</sequence>
<accession>A0A4Y7I972</accession>
<dbReference type="Proteomes" id="UP000316621">
    <property type="component" value="Chromosome 1"/>
</dbReference>
<proteinExistence type="predicted"/>
<feature type="transmembrane region" description="Helical" evidence="1">
    <location>
        <begin position="12"/>
        <end position="36"/>
    </location>
</feature>
<evidence type="ECO:0000256" key="1">
    <source>
        <dbReference type="SAM" id="Phobius"/>
    </source>
</evidence>
<keyword evidence="1" id="KW-1133">Transmembrane helix</keyword>
<dbReference type="AlphaFoldDB" id="A0A4Y7I972"/>
<dbReference type="Gramene" id="RZC43945">
    <property type="protein sequence ID" value="RZC43945"/>
    <property type="gene ID" value="C5167_036895"/>
</dbReference>
<organism evidence="2 3">
    <name type="scientific">Papaver somniferum</name>
    <name type="common">Opium poppy</name>
    <dbReference type="NCBI Taxonomy" id="3469"/>
    <lineage>
        <taxon>Eukaryota</taxon>
        <taxon>Viridiplantae</taxon>
        <taxon>Streptophyta</taxon>
        <taxon>Embryophyta</taxon>
        <taxon>Tracheophyta</taxon>
        <taxon>Spermatophyta</taxon>
        <taxon>Magnoliopsida</taxon>
        <taxon>Ranunculales</taxon>
        <taxon>Papaveraceae</taxon>
        <taxon>Papaveroideae</taxon>
        <taxon>Papaver</taxon>
    </lineage>
</organism>
<evidence type="ECO:0000313" key="2">
    <source>
        <dbReference type="EMBL" id="RZC43945.1"/>
    </source>
</evidence>
<keyword evidence="1" id="KW-0812">Transmembrane</keyword>
<evidence type="ECO:0000313" key="3">
    <source>
        <dbReference type="Proteomes" id="UP000316621"/>
    </source>
</evidence>
<protein>
    <submittedName>
        <fullName evidence="2">Uncharacterized protein</fullName>
    </submittedName>
</protein>
<name>A0A4Y7I972_PAPSO</name>
<keyword evidence="3" id="KW-1185">Reference proteome</keyword>
<gene>
    <name evidence="2" type="ORF">C5167_036895</name>
</gene>
<keyword evidence="1" id="KW-0472">Membrane</keyword>
<reference evidence="2 3" key="1">
    <citation type="journal article" date="2018" name="Science">
        <title>The opium poppy genome and morphinan production.</title>
        <authorList>
            <person name="Guo L."/>
            <person name="Winzer T."/>
            <person name="Yang X."/>
            <person name="Li Y."/>
            <person name="Ning Z."/>
            <person name="He Z."/>
            <person name="Teodor R."/>
            <person name="Lu Y."/>
            <person name="Bowser T.A."/>
            <person name="Graham I.A."/>
            <person name="Ye K."/>
        </authorList>
    </citation>
    <scope>NUCLEOTIDE SEQUENCE [LARGE SCALE GENOMIC DNA]</scope>
    <source>
        <strain evidence="3">cv. HN1</strain>
        <tissue evidence="2">Leaves</tissue>
    </source>
</reference>